<comment type="caution">
    <text evidence="3">The sequence shown here is derived from an EMBL/GenBank/DDBJ whole genome shotgun (WGS) entry which is preliminary data.</text>
</comment>
<dbReference type="AlphaFoldDB" id="A0AAP0JV11"/>
<dbReference type="Proteomes" id="UP001419268">
    <property type="component" value="Unassembled WGS sequence"/>
</dbReference>
<keyword evidence="2" id="KW-0472">Membrane</keyword>
<feature type="compositionally biased region" description="Basic and acidic residues" evidence="1">
    <location>
        <begin position="1"/>
        <end position="24"/>
    </location>
</feature>
<evidence type="ECO:0000313" key="3">
    <source>
        <dbReference type="EMBL" id="KAK9139983.1"/>
    </source>
</evidence>
<organism evidence="3 4">
    <name type="scientific">Stephania cephalantha</name>
    <dbReference type="NCBI Taxonomy" id="152367"/>
    <lineage>
        <taxon>Eukaryota</taxon>
        <taxon>Viridiplantae</taxon>
        <taxon>Streptophyta</taxon>
        <taxon>Embryophyta</taxon>
        <taxon>Tracheophyta</taxon>
        <taxon>Spermatophyta</taxon>
        <taxon>Magnoliopsida</taxon>
        <taxon>Ranunculales</taxon>
        <taxon>Menispermaceae</taxon>
        <taxon>Menispermoideae</taxon>
        <taxon>Cissampelideae</taxon>
        <taxon>Stephania</taxon>
    </lineage>
</organism>
<evidence type="ECO:0000256" key="1">
    <source>
        <dbReference type="SAM" id="MobiDB-lite"/>
    </source>
</evidence>
<protein>
    <submittedName>
        <fullName evidence="3">Uncharacterized protein</fullName>
    </submittedName>
</protein>
<evidence type="ECO:0000256" key="2">
    <source>
        <dbReference type="SAM" id="Phobius"/>
    </source>
</evidence>
<feature type="compositionally biased region" description="Gly residues" evidence="1">
    <location>
        <begin position="80"/>
        <end position="92"/>
    </location>
</feature>
<feature type="compositionally biased region" description="Low complexity" evidence="1">
    <location>
        <begin position="66"/>
        <end position="79"/>
    </location>
</feature>
<name>A0AAP0JV11_9MAGN</name>
<gene>
    <name evidence="3" type="ORF">Scep_009664</name>
</gene>
<proteinExistence type="predicted"/>
<accession>A0AAP0JV11</accession>
<sequence>MEGESEIGKKESCGRRRAQGERRSAAAAPARRGGAAAARRLSEQLRDPAVAVQPAREAAHREQRSAARAAAAPAAAGSARGRGGGRRGGTGSGRRRNSGGAGGPAARRGRWRDGDAGSGAVTIDARARRSASVVGSVSSATCGEQRNGVVGPIGGVNRRMSTTRLRDLGCYSQVSGAHIEMRAIPVVWAFGYPVSGLGRYILLFLLYLWHTRLYAGNQNLEAQLIQINATLQNMLDEKELYSTQPISYPEENVSVDTFKNVEPEIIIALDEKEENETKIEVISERPEEPQKESKEDQPLVPNELPILKEGVHVTLPKAIDAPFVDISKGEASCVMFDEHRRHWSTP</sequence>
<keyword evidence="2" id="KW-1133">Transmembrane helix</keyword>
<keyword evidence="4" id="KW-1185">Reference proteome</keyword>
<feature type="transmembrane region" description="Helical" evidence="2">
    <location>
        <begin position="186"/>
        <end position="209"/>
    </location>
</feature>
<keyword evidence="2" id="KW-0812">Transmembrane</keyword>
<feature type="region of interest" description="Disordered" evidence="1">
    <location>
        <begin position="1"/>
        <end position="118"/>
    </location>
</feature>
<reference evidence="3 4" key="1">
    <citation type="submission" date="2024-01" db="EMBL/GenBank/DDBJ databases">
        <title>Genome assemblies of Stephania.</title>
        <authorList>
            <person name="Yang L."/>
        </authorList>
    </citation>
    <scope>NUCLEOTIDE SEQUENCE [LARGE SCALE GENOMIC DNA]</scope>
    <source>
        <strain evidence="3">JXDWG</strain>
        <tissue evidence="3">Leaf</tissue>
    </source>
</reference>
<feature type="compositionally biased region" description="Low complexity" evidence="1">
    <location>
        <begin position="25"/>
        <end position="39"/>
    </location>
</feature>
<dbReference type="EMBL" id="JBBNAG010000004">
    <property type="protein sequence ID" value="KAK9139983.1"/>
    <property type="molecule type" value="Genomic_DNA"/>
</dbReference>
<evidence type="ECO:0000313" key="4">
    <source>
        <dbReference type="Proteomes" id="UP001419268"/>
    </source>
</evidence>